<keyword evidence="1" id="KW-0812">Transmembrane</keyword>
<dbReference type="Pfam" id="PF14093">
    <property type="entry name" value="DUF4271"/>
    <property type="match status" value="1"/>
</dbReference>
<feature type="transmembrane region" description="Helical" evidence="1">
    <location>
        <begin position="64"/>
        <end position="82"/>
    </location>
</feature>
<name>A0A1M4WKP0_9FLAO</name>
<evidence type="ECO:0000313" key="3">
    <source>
        <dbReference type="Proteomes" id="UP000184462"/>
    </source>
</evidence>
<proteinExistence type="predicted"/>
<dbReference type="EMBL" id="FQTW01000006">
    <property type="protein sequence ID" value="SHE81764.1"/>
    <property type="molecule type" value="Genomic_DNA"/>
</dbReference>
<dbReference type="STRING" id="1155689.SAMN05444278_10645"/>
<feature type="transmembrane region" description="Helical" evidence="1">
    <location>
        <begin position="157"/>
        <end position="178"/>
    </location>
</feature>
<dbReference type="AlphaFoldDB" id="A0A1M4WKP0"/>
<gene>
    <name evidence="2" type="ORF">SAMN05444278_10645</name>
</gene>
<reference evidence="2 3" key="1">
    <citation type="submission" date="2016-11" db="EMBL/GenBank/DDBJ databases">
        <authorList>
            <person name="Jaros S."/>
            <person name="Januszkiewicz K."/>
            <person name="Wedrychowicz H."/>
        </authorList>
    </citation>
    <scope>NUCLEOTIDE SEQUENCE [LARGE SCALE GENOMIC DNA]</scope>
    <source>
        <strain evidence="2 3">DSM 25661</strain>
    </source>
</reference>
<keyword evidence="1" id="KW-0472">Membrane</keyword>
<keyword evidence="1" id="KW-1133">Transmembrane helix</keyword>
<dbReference type="OrthoDB" id="1438590at2"/>
<sequence length="212" mass="24621">MEVILRNIATNNWLFLSLLGIGFCMVIAKRLNEATFNLFFKSDLLKSYLAEKERLKFNFNTADIFLVTSALLIIYNIFKIYQPRLNINLSPLELTLLSTGVLISKMVFEVFIGYLSNSIKQLKLYAVTKAGALVFSTLICFPFFIVYHLNDDLSQNFISVVLILFVMINLAIIGFQVYKERNTLLPHWFYFILYICSLEIAPIIIGLYWYKF</sequence>
<evidence type="ECO:0000256" key="1">
    <source>
        <dbReference type="SAM" id="Phobius"/>
    </source>
</evidence>
<accession>A0A1M4WKP0</accession>
<dbReference type="RefSeq" id="WP_073193162.1">
    <property type="nucleotide sequence ID" value="NZ_FQTW01000006.1"/>
</dbReference>
<dbReference type="Proteomes" id="UP000184462">
    <property type="component" value="Unassembled WGS sequence"/>
</dbReference>
<evidence type="ECO:0000313" key="2">
    <source>
        <dbReference type="EMBL" id="SHE81764.1"/>
    </source>
</evidence>
<feature type="transmembrane region" description="Helical" evidence="1">
    <location>
        <begin position="94"/>
        <end position="112"/>
    </location>
</feature>
<protein>
    <recommendedName>
        <fullName evidence="4">DUF4271 domain-containing protein</fullName>
    </recommendedName>
</protein>
<keyword evidence="3" id="KW-1185">Reference proteome</keyword>
<feature type="transmembrane region" description="Helical" evidence="1">
    <location>
        <begin position="12"/>
        <end position="31"/>
    </location>
</feature>
<feature type="transmembrane region" description="Helical" evidence="1">
    <location>
        <begin position="190"/>
        <end position="210"/>
    </location>
</feature>
<dbReference type="InterPro" id="IPR025367">
    <property type="entry name" value="DUF4271"/>
</dbReference>
<evidence type="ECO:0008006" key="4">
    <source>
        <dbReference type="Google" id="ProtNLM"/>
    </source>
</evidence>
<feature type="transmembrane region" description="Helical" evidence="1">
    <location>
        <begin position="124"/>
        <end position="145"/>
    </location>
</feature>
<organism evidence="2 3">
    <name type="scientific">Psychroflexus salarius</name>
    <dbReference type="NCBI Taxonomy" id="1155689"/>
    <lineage>
        <taxon>Bacteria</taxon>
        <taxon>Pseudomonadati</taxon>
        <taxon>Bacteroidota</taxon>
        <taxon>Flavobacteriia</taxon>
        <taxon>Flavobacteriales</taxon>
        <taxon>Flavobacteriaceae</taxon>
        <taxon>Psychroflexus</taxon>
    </lineage>
</organism>